<dbReference type="RefSeq" id="WP_137735712.1">
    <property type="nucleotide sequence ID" value="NZ_BJCL01000023.1"/>
</dbReference>
<feature type="transmembrane region" description="Helical" evidence="4">
    <location>
        <begin position="168"/>
        <end position="188"/>
    </location>
</feature>
<evidence type="ECO:0000256" key="4">
    <source>
        <dbReference type="SAM" id="Phobius"/>
    </source>
</evidence>
<gene>
    <name evidence="6" type="ORF">AQPW35_50920</name>
</gene>
<accession>A0A480AXH9</accession>
<feature type="transmembrane region" description="Helical" evidence="4">
    <location>
        <begin position="21"/>
        <end position="41"/>
    </location>
</feature>
<name>A0A480AXH9_9BURK</name>
<dbReference type="OrthoDB" id="3573349at2"/>
<evidence type="ECO:0000313" key="7">
    <source>
        <dbReference type="Proteomes" id="UP000301751"/>
    </source>
</evidence>
<dbReference type="PANTHER" id="PTHR11360:SF290">
    <property type="entry name" value="MONOCARBOXYLATE MFS PERMEASE"/>
    <property type="match status" value="1"/>
</dbReference>
<dbReference type="CDD" id="cd17355">
    <property type="entry name" value="MFS_YcxA_like"/>
    <property type="match status" value="1"/>
</dbReference>
<dbReference type="InterPro" id="IPR036259">
    <property type="entry name" value="MFS_trans_sf"/>
</dbReference>
<feature type="domain" description="Major facilitator superfamily (MFS) profile" evidence="5">
    <location>
        <begin position="16"/>
        <end position="401"/>
    </location>
</feature>
<feature type="transmembrane region" description="Helical" evidence="4">
    <location>
        <begin position="139"/>
        <end position="156"/>
    </location>
</feature>
<feature type="transmembrane region" description="Helical" evidence="4">
    <location>
        <begin position="345"/>
        <end position="365"/>
    </location>
</feature>
<keyword evidence="7" id="KW-1185">Reference proteome</keyword>
<reference evidence="7" key="1">
    <citation type="submission" date="2019-03" db="EMBL/GenBank/DDBJ databases">
        <title>Aquabacterium pictum sp.nov., the first bacteriochlorophyll a-containing freshwater bacterium in the genus Aquabacterium of the class Betaproteobacteria.</title>
        <authorList>
            <person name="Hirose S."/>
            <person name="Tank M."/>
            <person name="Hara E."/>
            <person name="Tamaki H."/>
            <person name="Takaichi S."/>
            <person name="Haruta S."/>
            <person name="Hanada S."/>
        </authorList>
    </citation>
    <scope>NUCLEOTIDE SEQUENCE [LARGE SCALE GENOMIC DNA]</scope>
    <source>
        <strain evidence="7">W35</strain>
    </source>
</reference>
<feature type="transmembrane region" description="Helical" evidence="4">
    <location>
        <begin position="53"/>
        <end position="71"/>
    </location>
</feature>
<dbReference type="InterPro" id="IPR050327">
    <property type="entry name" value="Proton-linked_MCT"/>
</dbReference>
<evidence type="ECO:0000313" key="6">
    <source>
        <dbReference type="EMBL" id="GCL66011.1"/>
    </source>
</evidence>
<dbReference type="GO" id="GO:0022857">
    <property type="term" value="F:transmembrane transporter activity"/>
    <property type="evidence" value="ECO:0007669"/>
    <property type="project" value="InterPro"/>
</dbReference>
<comment type="caution">
    <text evidence="6">The sequence shown here is derived from an EMBL/GenBank/DDBJ whole genome shotgun (WGS) entry which is preliminary data.</text>
</comment>
<dbReference type="InterPro" id="IPR020846">
    <property type="entry name" value="MFS_dom"/>
</dbReference>
<evidence type="ECO:0000256" key="2">
    <source>
        <dbReference type="ARBA" id="ARBA00022989"/>
    </source>
</evidence>
<dbReference type="PANTHER" id="PTHR11360">
    <property type="entry name" value="MONOCARBOXYLATE TRANSPORTER"/>
    <property type="match status" value="1"/>
</dbReference>
<feature type="transmembrane region" description="Helical" evidence="4">
    <location>
        <begin position="288"/>
        <end position="306"/>
    </location>
</feature>
<proteinExistence type="predicted"/>
<keyword evidence="3 4" id="KW-0472">Membrane</keyword>
<feature type="transmembrane region" description="Helical" evidence="4">
    <location>
        <begin position="107"/>
        <end position="127"/>
    </location>
</feature>
<dbReference type="PROSITE" id="PS50850">
    <property type="entry name" value="MFS"/>
    <property type="match status" value="1"/>
</dbReference>
<keyword evidence="1 4" id="KW-0812">Transmembrane</keyword>
<dbReference type="Proteomes" id="UP000301751">
    <property type="component" value="Unassembled WGS sequence"/>
</dbReference>
<dbReference type="Gene3D" id="1.20.1250.20">
    <property type="entry name" value="MFS general substrate transporter like domains"/>
    <property type="match status" value="2"/>
</dbReference>
<feature type="transmembrane region" description="Helical" evidence="4">
    <location>
        <begin position="312"/>
        <end position="333"/>
    </location>
</feature>
<feature type="transmembrane region" description="Helical" evidence="4">
    <location>
        <begin position="78"/>
        <end position="101"/>
    </location>
</feature>
<dbReference type="SUPFAM" id="SSF103473">
    <property type="entry name" value="MFS general substrate transporter"/>
    <property type="match status" value="1"/>
</dbReference>
<protein>
    <submittedName>
        <fullName evidence="6">MFS transporter</fullName>
    </submittedName>
</protein>
<sequence>MQPSLPQPDSRQAWWRLLATLLLMTIGSAGMYVVSVMLPAVQADFGVTRAQASMPYTLLMIGFGVGCVVMGKLADRFGIVPVILLGAVSLGLGFVACGMAGSITGYAVAQGLLIGFLGSSTTFVPLIADTSLWFVKRRGIAVAVCASGNYLAGAIWPPVVQHFVDSVGWRPTCIGLGVFSVVTMVALASAMRAKSPAATNAPLKAGGPVPSNRPFGLSLAQAQGLLCVAGVACCVAMAMPQVHIVAYCGDLGYGAARGAEMLSLMLACGIVSRLVSGVICDRIGGVRTLLLGSFLQGVALLLFIPFDGLVSLYVVSAMFGLFQGGIVPSYAIIVREHFPPAEAGARVGTVISCTLFGMALGGWMSGKVFDLTGSYHAAFINGAAWNALNLSVALFLLWRVRRAAGSPPAGQAAGAPAA</sequence>
<dbReference type="AlphaFoldDB" id="A0A480AXH9"/>
<organism evidence="6 7">
    <name type="scientific">Pseudaquabacterium pictum</name>
    <dbReference type="NCBI Taxonomy" id="2315236"/>
    <lineage>
        <taxon>Bacteria</taxon>
        <taxon>Pseudomonadati</taxon>
        <taxon>Pseudomonadota</taxon>
        <taxon>Betaproteobacteria</taxon>
        <taxon>Burkholderiales</taxon>
        <taxon>Sphaerotilaceae</taxon>
        <taxon>Pseudaquabacterium</taxon>
    </lineage>
</organism>
<feature type="transmembrane region" description="Helical" evidence="4">
    <location>
        <begin position="258"/>
        <end position="276"/>
    </location>
</feature>
<dbReference type="InterPro" id="IPR011701">
    <property type="entry name" value="MFS"/>
</dbReference>
<feature type="transmembrane region" description="Helical" evidence="4">
    <location>
        <begin position="377"/>
        <end position="398"/>
    </location>
</feature>
<keyword evidence="2 4" id="KW-1133">Transmembrane helix</keyword>
<evidence type="ECO:0000259" key="5">
    <source>
        <dbReference type="PROSITE" id="PS50850"/>
    </source>
</evidence>
<feature type="transmembrane region" description="Helical" evidence="4">
    <location>
        <begin position="225"/>
        <end position="246"/>
    </location>
</feature>
<dbReference type="Pfam" id="PF07690">
    <property type="entry name" value="MFS_1"/>
    <property type="match status" value="1"/>
</dbReference>
<evidence type="ECO:0000256" key="1">
    <source>
        <dbReference type="ARBA" id="ARBA00022692"/>
    </source>
</evidence>
<evidence type="ECO:0000256" key="3">
    <source>
        <dbReference type="ARBA" id="ARBA00023136"/>
    </source>
</evidence>
<dbReference type="EMBL" id="BJCL01000023">
    <property type="protein sequence ID" value="GCL66011.1"/>
    <property type="molecule type" value="Genomic_DNA"/>
</dbReference>